<comment type="caution">
    <text evidence="3">The sequence shown here is derived from an EMBL/GenBank/DDBJ whole genome shotgun (WGS) entry which is preliminary data.</text>
</comment>
<feature type="transmembrane region" description="Helical" evidence="2">
    <location>
        <begin position="84"/>
        <end position="105"/>
    </location>
</feature>
<feature type="region of interest" description="Disordered" evidence="1">
    <location>
        <begin position="223"/>
        <end position="245"/>
    </location>
</feature>
<keyword evidence="2" id="KW-0812">Transmembrane</keyword>
<evidence type="ECO:0000313" key="4">
    <source>
        <dbReference type="Proteomes" id="UP000318509"/>
    </source>
</evidence>
<gene>
    <name evidence="3" type="ORF">E6H00_07040</name>
</gene>
<keyword evidence="2" id="KW-0472">Membrane</keyword>
<accession>A0A537K4B3</accession>
<keyword evidence="2" id="KW-1133">Transmembrane helix</keyword>
<sequence length="245" mass="25368">MTRRLEFWELAACGAAAGGTGVWGLAAAARIGWLRAFLDLFPHSSWDALTWVLIPVLLLLAPAAQGAIVARLAAPRPAPVRRGVAGSVAGTLLVLLAASTFVLALIRRLPAPVVGMLARTLPQTLILGCGGLLVGGWLLAAGRLLQSPRLRAAAFPIVVLVGGAAWLRARGWVLAAAYVLDRAEVVAFFLAVVFGGAFGAAWSVQRATAANLTGADAGGYNVRTSAGPMRPGESGEESFPSMVRK</sequence>
<name>A0A537K4B3_9BACT</name>
<feature type="transmembrane region" description="Helical" evidence="2">
    <location>
        <begin position="185"/>
        <end position="204"/>
    </location>
</feature>
<dbReference type="AlphaFoldDB" id="A0A537K4B3"/>
<feature type="transmembrane region" description="Helical" evidence="2">
    <location>
        <begin position="125"/>
        <end position="145"/>
    </location>
</feature>
<feature type="transmembrane region" description="Helical" evidence="2">
    <location>
        <begin position="157"/>
        <end position="179"/>
    </location>
</feature>
<evidence type="ECO:0000313" key="3">
    <source>
        <dbReference type="EMBL" id="TMI90376.1"/>
    </source>
</evidence>
<proteinExistence type="predicted"/>
<protein>
    <submittedName>
        <fullName evidence="3">Uncharacterized protein</fullName>
    </submittedName>
</protein>
<dbReference type="Proteomes" id="UP000318509">
    <property type="component" value="Unassembled WGS sequence"/>
</dbReference>
<evidence type="ECO:0000256" key="2">
    <source>
        <dbReference type="SAM" id="Phobius"/>
    </source>
</evidence>
<dbReference type="EMBL" id="VBAK01000113">
    <property type="protein sequence ID" value="TMI90376.1"/>
    <property type="molecule type" value="Genomic_DNA"/>
</dbReference>
<reference evidence="3 4" key="1">
    <citation type="journal article" date="2019" name="Nat. Microbiol.">
        <title>Mediterranean grassland soil C-N compound turnover is dependent on rainfall and depth, and is mediated by genomically divergent microorganisms.</title>
        <authorList>
            <person name="Diamond S."/>
            <person name="Andeer P.F."/>
            <person name="Li Z."/>
            <person name="Crits-Christoph A."/>
            <person name="Burstein D."/>
            <person name="Anantharaman K."/>
            <person name="Lane K.R."/>
            <person name="Thomas B.C."/>
            <person name="Pan C."/>
            <person name="Northen T.R."/>
            <person name="Banfield J.F."/>
        </authorList>
    </citation>
    <scope>NUCLEOTIDE SEQUENCE [LARGE SCALE GENOMIC DNA]</scope>
    <source>
        <strain evidence="3">NP_3</strain>
    </source>
</reference>
<feature type="transmembrane region" description="Helical" evidence="2">
    <location>
        <begin position="52"/>
        <end position="72"/>
    </location>
</feature>
<evidence type="ECO:0000256" key="1">
    <source>
        <dbReference type="SAM" id="MobiDB-lite"/>
    </source>
</evidence>
<organism evidence="3 4">
    <name type="scientific">Candidatus Segetimicrobium genomatis</name>
    <dbReference type="NCBI Taxonomy" id="2569760"/>
    <lineage>
        <taxon>Bacteria</taxon>
        <taxon>Bacillati</taxon>
        <taxon>Candidatus Sysuimicrobiota</taxon>
        <taxon>Candidatus Sysuimicrobiia</taxon>
        <taxon>Candidatus Sysuimicrobiales</taxon>
        <taxon>Candidatus Segetimicrobiaceae</taxon>
        <taxon>Candidatus Segetimicrobium</taxon>
    </lineage>
</organism>